<name>A0ABR6W7H3_9BACT</name>
<feature type="transmembrane region" description="Helical" evidence="1">
    <location>
        <begin position="99"/>
        <end position="120"/>
    </location>
</feature>
<keyword evidence="1" id="KW-0812">Transmembrane</keyword>
<feature type="transmembrane region" description="Helical" evidence="1">
    <location>
        <begin position="335"/>
        <end position="352"/>
    </location>
</feature>
<dbReference type="Proteomes" id="UP000700732">
    <property type="component" value="Unassembled WGS sequence"/>
</dbReference>
<comment type="caution">
    <text evidence="2">The sequence shown here is derived from an EMBL/GenBank/DDBJ whole genome shotgun (WGS) entry which is preliminary data.</text>
</comment>
<protein>
    <submittedName>
        <fullName evidence="2">Integral membrane protein</fullName>
    </submittedName>
</protein>
<feature type="transmembrane region" description="Helical" evidence="1">
    <location>
        <begin position="20"/>
        <end position="40"/>
    </location>
</feature>
<proteinExistence type="predicted"/>
<keyword evidence="1" id="KW-0472">Membrane</keyword>
<feature type="transmembrane region" description="Helical" evidence="1">
    <location>
        <begin position="264"/>
        <end position="285"/>
    </location>
</feature>
<evidence type="ECO:0000313" key="3">
    <source>
        <dbReference type="Proteomes" id="UP000700732"/>
    </source>
</evidence>
<feature type="transmembrane region" description="Helical" evidence="1">
    <location>
        <begin position="149"/>
        <end position="169"/>
    </location>
</feature>
<accession>A0ABR6W7H3</accession>
<dbReference type="RefSeq" id="WP_186738304.1">
    <property type="nucleotide sequence ID" value="NZ_VFIA01000017.1"/>
</dbReference>
<sequence>MENLARSFILLGLWSKLNASIKLFVLIGPFLVLVLVLVFWSENVIFHDDYALLGFLVDWTDPALSWGNKLHRLVEPHNHHRLVYDRLVTLATYYLTGKINVTIMIVLGNMALLGIVWRLWTLFRDMKLPVWYFTPVPFWMLNLQSHENMLWGMAALQNFTVVWLMMEALHRLLRRDALTSALLLSIAALFTSGNGLMVAAVGTLIVGWQWTWRTDGWLWIGGMGLALILFFWGYDPAPPVGSLLDVVPRLLMVLGASLTNQARFGSAMVGGILVLLTWMSAFVLINQTRNRQIKANWQTDTFSELLAITAIVLGTAIILGISRPLDELLRDRYRIYSHLAFSLTYLLGLLLITPPFRSIWAVLAGSAAVTMYGISAYAKIPELINLRQNRQLDAFNVRFYGTTLPPPYYAESNRKVLKQAQERGVLKYPDIWSDPAHWKLLPFRCRIIVEPFKDLHPTVFVAKNNHFLRVHSAPAFFPRRTPLSSDVCLIAESASGRRYALPAMVMLNKKLDFLTTGRYLKNERISEFQKAVLPPGLYRLGLLFTHNNDVDGFARSRQTFVVSPLD</sequence>
<evidence type="ECO:0000313" key="2">
    <source>
        <dbReference type="EMBL" id="MBC3792531.1"/>
    </source>
</evidence>
<keyword evidence="1" id="KW-1133">Transmembrane helix</keyword>
<feature type="transmembrane region" description="Helical" evidence="1">
    <location>
        <begin position="305"/>
        <end position="323"/>
    </location>
</feature>
<feature type="transmembrane region" description="Helical" evidence="1">
    <location>
        <begin position="359"/>
        <end position="378"/>
    </location>
</feature>
<organism evidence="2 3">
    <name type="scientific">Spirosoma utsteinense</name>
    <dbReference type="NCBI Taxonomy" id="2585773"/>
    <lineage>
        <taxon>Bacteria</taxon>
        <taxon>Pseudomonadati</taxon>
        <taxon>Bacteroidota</taxon>
        <taxon>Cytophagia</taxon>
        <taxon>Cytophagales</taxon>
        <taxon>Cytophagaceae</taxon>
        <taxon>Spirosoma</taxon>
    </lineage>
</organism>
<gene>
    <name evidence="2" type="ORF">FH603_3045</name>
</gene>
<feature type="transmembrane region" description="Helical" evidence="1">
    <location>
        <begin position="181"/>
        <end position="210"/>
    </location>
</feature>
<reference evidence="2 3" key="1">
    <citation type="submission" date="2019-06" db="EMBL/GenBank/DDBJ databases">
        <title>Spirosoma utsteinense sp. nov. isolated from Antarctic ice-free soils.</title>
        <authorList>
            <person name="Tahon G."/>
        </authorList>
    </citation>
    <scope>NUCLEOTIDE SEQUENCE [LARGE SCALE GENOMIC DNA]</scope>
    <source>
        <strain evidence="2 3">LMG 31447</strain>
    </source>
</reference>
<keyword evidence="3" id="KW-1185">Reference proteome</keyword>
<evidence type="ECO:0000256" key="1">
    <source>
        <dbReference type="SAM" id="Phobius"/>
    </source>
</evidence>
<feature type="transmembrane region" description="Helical" evidence="1">
    <location>
        <begin position="216"/>
        <end position="233"/>
    </location>
</feature>
<dbReference type="EMBL" id="VFIA01000017">
    <property type="protein sequence ID" value="MBC3792531.1"/>
    <property type="molecule type" value="Genomic_DNA"/>
</dbReference>